<accession>A0ABW2E815</accession>
<comment type="caution">
    <text evidence="1">The sequence shown here is derived from an EMBL/GenBank/DDBJ whole genome shotgun (WGS) entry which is preliminary data.</text>
</comment>
<dbReference type="Proteomes" id="UP001596409">
    <property type="component" value="Unassembled WGS sequence"/>
</dbReference>
<keyword evidence="2" id="KW-1185">Reference proteome</keyword>
<name>A0ABW2E815_9ACTN</name>
<protein>
    <submittedName>
        <fullName evidence="1">Uncharacterized protein</fullName>
    </submittedName>
</protein>
<proteinExistence type="predicted"/>
<dbReference type="RefSeq" id="WP_229881538.1">
    <property type="nucleotide sequence ID" value="NZ_BMWA01000030.1"/>
</dbReference>
<gene>
    <name evidence="1" type="ORF">ACFQMH_31460</name>
</gene>
<organism evidence="1 2">
    <name type="scientific">Streptomyces viridiviolaceus</name>
    <dbReference type="NCBI Taxonomy" id="68282"/>
    <lineage>
        <taxon>Bacteria</taxon>
        <taxon>Bacillati</taxon>
        <taxon>Actinomycetota</taxon>
        <taxon>Actinomycetes</taxon>
        <taxon>Kitasatosporales</taxon>
        <taxon>Streptomycetaceae</taxon>
        <taxon>Streptomyces</taxon>
    </lineage>
</organism>
<reference evidence="2" key="1">
    <citation type="journal article" date="2019" name="Int. J. Syst. Evol. Microbiol.">
        <title>The Global Catalogue of Microorganisms (GCM) 10K type strain sequencing project: providing services to taxonomists for standard genome sequencing and annotation.</title>
        <authorList>
            <consortium name="The Broad Institute Genomics Platform"/>
            <consortium name="The Broad Institute Genome Sequencing Center for Infectious Disease"/>
            <person name="Wu L."/>
            <person name="Ma J."/>
        </authorList>
    </citation>
    <scope>NUCLEOTIDE SEQUENCE [LARGE SCALE GENOMIC DNA]</scope>
    <source>
        <strain evidence="2">JCM 4855</strain>
    </source>
</reference>
<evidence type="ECO:0000313" key="1">
    <source>
        <dbReference type="EMBL" id="MFC7016134.1"/>
    </source>
</evidence>
<dbReference type="EMBL" id="JBHSYM010000073">
    <property type="protein sequence ID" value="MFC7016134.1"/>
    <property type="molecule type" value="Genomic_DNA"/>
</dbReference>
<evidence type="ECO:0000313" key="2">
    <source>
        <dbReference type="Proteomes" id="UP001596409"/>
    </source>
</evidence>
<sequence>MSAPPGHRETAQQGVPELFAGLCDDAAAFPPGSLPLARAVPAHVAHTTGAHRRLVGPFVLRAADAHQLGALATDLADDSFALSLTVPLPEIAAALAAAARIPAAHVAGLEVTVTDGVSAAEVVPTLTAALEDTAIPVYVEVPRDERRAPLLTALGAAGLNAKFRTGGIRAGLYPDEAELAAAILTAVRAGVPFKATAGLHHALRNTDPATGFEQHGFLNLLTATGAALGGAEPEELAALLADRDGPRVAARVRELPARVRDLFRSIGTCSVAGPARELAGLGLLPDDAVADLTEVSP</sequence>